<dbReference type="Proteomes" id="UP000800235">
    <property type="component" value="Unassembled WGS sequence"/>
</dbReference>
<sequence>MFPTIIQRNNLPSGMLFDFENNPFRAKKEWPPDFSKLSPKHQFRFERRYRRRAKLAWARPGWKKGTKLVQYGLSIFVLGYGVLYMDWGQDDSEHPPFASVRKWYRGFTDSIWTHSTTPLERDNVRRD</sequence>
<evidence type="ECO:0000313" key="2">
    <source>
        <dbReference type="EMBL" id="KAF2432049.1"/>
    </source>
</evidence>
<name>A0A9P4TZ33_9PEZI</name>
<organism evidence="2 3">
    <name type="scientific">Tothia fuscella</name>
    <dbReference type="NCBI Taxonomy" id="1048955"/>
    <lineage>
        <taxon>Eukaryota</taxon>
        <taxon>Fungi</taxon>
        <taxon>Dikarya</taxon>
        <taxon>Ascomycota</taxon>
        <taxon>Pezizomycotina</taxon>
        <taxon>Dothideomycetes</taxon>
        <taxon>Pleosporomycetidae</taxon>
        <taxon>Venturiales</taxon>
        <taxon>Cylindrosympodiaceae</taxon>
        <taxon>Tothia</taxon>
    </lineage>
</organism>
<accession>A0A9P4TZ33</accession>
<keyword evidence="3" id="KW-1185">Reference proteome</keyword>
<feature type="transmembrane region" description="Helical" evidence="1">
    <location>
        <begin position="68"/>
        <end position="87"/>
    </location>
</feature>
<dbReference type="AlphaFoldDB" id="A0A9P4TZ33"/>
<evidence type="ECO:0000313" key="3">
    <source>
        <dbReference type="Proteomes" id="UP000800235"/>
    </source>
</evidence>
<dbReference type="OrthoDB" id="5278907at2759"/>
<protein>
    <submittedName>
        <fullName evidence="2">Uncharacterized protein</fullName>
    </submittedName>
</protein>
<dbReference type="EMBL" id="MU007028">
    <property type="protein sequence ID" value="KAF2432049.1"/>
    <property type="molecule type" value="Genomic_DNA"/>
</dbReference>
<keyword evidence="1" id="KW-0472">Membrane</keyword>
<proteinExistence type="predicted"/>
<reference evidence="2" key="1">
    <citation type="journal article" date="2020" name="Stud. Mycol.">
        <title>101 Dothideomycetes genomes: a test case for predicting lifestyles and emergence of pathogens.</title>
        <authorList>
            <person name="Haridas S."/>
            <person name="Albert R."/>
            <person name="Binder M."/>
            <person name="Bloem J."/>
            <person name="Labutti K."/>
            <person name="Salamov A."/>
            <person name="Andreopoulos B."/>
            <person name="Baker S."/>
            <person name="Barry K."/>
            <person name="Bills G."/>
            <person name="Bluhm B."/>
            <person name="Cannon C."/>
            <person name="Castanera R."/>
            <person name="Culley D."/>
            <person name="Daum C."/>
            <person name="Ezra D."/>
            <person name="Gonzalez J."/>
            <person name="Henrissat B."/>
            <person name="Kuo A."/>
            <person name="Liang C."/>
            <person name="Lipzen A."/>
            <person name="Lutzoni F."/>
            <person name="Magnuson J."/>
            <person name="Mondo S."/>
            <person name="Nolan M."/>
            <person name="Ohm R."/>
            <person name="Pangilinan J."/>
            <person name="Park H.-J."/>
            <person name="Ramirez L."/>
            <person name="Alfaro M."/>
            <person name="Sun H."/>
            <person name="Tritt A."/>
            <person name="Yoshinaga Y."/>
            <person name="Zwiers L.-H."/>
            <person name="Turgeon B."/>
            <person name="Goodwin S."/>
            <person name="Spatafora J."/>
            <person name="Crous P."/>
            <person name="Grigoriev I."/>
        </authorList>
    </citation>
    <scope>NUCLEOTIDE SEQUENCE</scope>
    <source>
        <strain evidence="2">CBS 130266</strain>
    </source>
</reference>
<keyword evidence="1" id="KW-0812">Transmembrane</keyword>
<keyword evidence="1" id="KW-1133">Transmembrane helix</keyword>
<comment type="caution">
    <text evidence="2">The sequence shown here is derived from an EMBL/GenBank/DDBJ whole genome shotgun (WGS) entry which is preliminary data.</text>
</comment>
<evidence type="ECO:0000256" key="1">
    <source>
        <dbReference type="SAM" id="Phobius"/>
    </source>
</evidence>
<gene>
    <name evidence="2" type="ORF">EJ08DRAFT_659399</name>
</gene>